<feature type="non-terminal residue" evidence="11">
    <location>
        <position position="477"/>
    </location>
</feature>
<gene>
    <name evidence="11" type="ORF">CANCADRAFT_17015</name>
</gene>
<sequence>DLLVNQGYIHKNASGLYTFLPLGVAVLHNIQQIIRVNLAHTGASEIALPTLSDSTLWTKTGRWGNSELYKLADRNGRQFCLSPTNEEDVTALVKSTVTSWRDLPVLVYQITRKFRDEMRPRGGLLRAKEFLMKDLYSFDRTRSDAIATYNRVQAAYRRIFDQFAVPYVVAQADSGSIGGTLSHEFHFLHDSGEDSVVSCNSCDYAANIECAITASPDPVPEANQSFFVTQDRNTLIVAYHPPDTEVNPLQVAIEMPDIDLAVTDPLESFVTASNENFMTKQLIRLFDRAVTNKTNLPDMPVQMHRSNTVTFDDIPLTLAKEGDRCPSCAGSLRLTKAIEVGHTFYLGTRYSKPLDANYTSSGTDSAQMELPIEMGCYGIGVSRLVAAIAQCTMDSKGLNWPPVIAPYHSVIVHSPEFEEQAVLAHRNLAAAGLTSAIDDRPERFGWKLKDFQVMGIPTAIIIGKQFADTGLVEIEKR</sequence>
<dbReference type="InterPro" id="IPR006195">
    <property type="entry name" value="aa-tRNA-synth_II"/>
</dbReference>
<evidence type="ECO:0000256" key="6">
    <source>
        <dbReference type="ARBA" id="ARBA00022917"/>
    </source>
</evidence>
<dbReference type="Pfam" id="PF00587">
    <property type="entry name" value="tRNA-synt_2b"/>
    <property type="match status" value="1"/>
</dbReference>
<proteinExistence type="inferred from homology"/>
<reference evidence="12" key="1">
    <citation type="submission" date="2016-02" db="EMBL/GenBank/DDBJ databases">
        <title>Comparative genomics of biotechnologically important yeasts.</title>
        <authorList>
            <consortium name="DOE Joint Genome Institute"/>
            <person name="Riley R."/>
            <person name="Haridas S."/>
            <person name="Wolfe K.H."/>
            <person name="Lopes M.R."/>
            <person name="Hittinger C.T."/>
            <person name="Goker M."/>
            <person name="Salamov A."/>
            <person name="Wisecaver J."/>
            <person name="Long T.M."/>
            <person name="Aerts A.L."/>
            <person name="Barry K."/>
            <person name="Choi C."/>
            <person name="Clum A."/>
            <person name="Coughlan A.Y."/>
            <person name="Deshpande S."/>
            <person name="Douglass A.P."/>
            <person name="Hanson S.J."/>
            <person name="Klenk H.-P."/>
            <person name="Labutti K."/>
            <person name="Lapidus A."/>
            <person name="Lindquist E."/>
            <person name="Lipzen A."/>
            <person name="Meier-Kolthoff J.P."/>
            <person name="Ohm R.A."/>
            <person name="Otillar R.P."/>
            <person name="Pangilinan J."/>
            <person name="Peng Y."/>
            <person name="Rokas A."/>
            <person name="Rosa C.A."/>
            <person name="Scheuner C."/>
            <person name="Sibirny A.A."/>
            <person name="Slot J.C."/>
            <person name="Stielow J.B."/>
            <person name="Sun H."/>
            <person name="Kurtzman C.P."/>
            <person name="Blackwell M."/>
            <person name="Jeffries T.W."/>
            <person name="Grigoriev I.V."/>
        </authorList>
    </citation>
    <scope>NUCLEOTIDE SEQUENCE [LARGE SCALE GENOMIC DNA]</scope>
    <source>
        <strain evidence="12">NRRL Y-17796</strain>
    </source>
</reference>
<dbReference type="InterPro" id="IPR045864">
    <property type="entry name" value="aa-tRNA-synth_II/BPL/LPL"/>
</dbReference>
<dbReference type="SUPFAM" id="SSF55681">
    <property type="entry name" value="Class II aaRS and biotin synthetases"/>
    <property type="match status" value="1"/>
</dbReference>
<evidence type="ECO:0000256" key="9">
    <source>
        <dbReference type="ARBA" id="ARBA00047671"/>
    </source>
</evidence>
<comment type="similarity">
    <text evidence="1">Belongs to the class-II aminoacyl-tRNA synthetase family.</text>
</comment>
<dbReference type="EMBL" id="KV453843">
    <property type="protein sequence ID" value="ODV89475.1"/>
    <property type="molecule type" value="Genomic_DNA"/>
</dbReference>
<organism evidence="11 12">
    <name type="scientific">Tortispora caseinolytica NRRL Y-17796</name>
    <dbReference type="NCBI Taxonomy" id="767744"/>
    <lineage>
        <taxon>Eukaryota</taxon>
        <taxon>Fungi</taxon>
        <taxon>Dikarya</taxon>
        <taxon>Ascomycota</taxon>
        <taxon>Saccharomycotina</taxon>
        <taxon>Trigonopsidomycetes</taxon>
        <taxon>Trigonopsidales</taxon>
        <taxon>Trigonopsidaceae</taxon>
        <taxon>Tortispora</taxon>
    </lineage>
</organism>
<dbReference type="GO" id="GO:0004827">
    <property type="term" value="F:proline-tRNA ligase activity"/>
    <property type="evidence" value="ECO:0007669"/>
    <property type="project" value="UniProtKB-EC"/>
</dbReference>
<keyword evidence="3" id="KW-0436">Ligase</keyword>
<dbReference type="GO" id="GO:0005739">
    <property type="term" value="C:mitochondrion"/>
    <property type="evidence" value="ECO:0007669"/>
    <property type="project" value="TreeGrafter"/>
</dbReference>
<protein>
    <recommendedName>
        <fullName evidence="2">proline--tRNA ligase</fullName>
        <ecNumber evidence="2">6.1.1.15</ecNumber>
    </recommendedName>
    <alternativeName>
        <fullName evidence="8">Prolyl-tRNA synthetase</fullName>
    </alternativeName>
</protein>
<evidence type="ECO:0000256" key="2">
    <source>
        <dbReference type="ARBA" id="ARBA00012831"/>
    </source>
</evidence>
<evidence type="ECO:0000256" key="3">
    <source>
        <dbReference type="ARBA" id="ARBA00022598"/>
    </source>
</evidence>
<evidence type="ECO:0000256" key="8">
    <source>
        <dbReference type="ARBA" id="ARBA00029731"/>
    </source>
</evidence>
<dbReference type="InterPro" id="IPR002314">
    <property type="entry name" value="aa-tRNA-synt_IIb"/>
</dbReference>
<dbReference type="OrthoDB" id="10267474at2759"/>
<feature type="non-terminal residue" evidence="11">
    <location>
        <position position="1"/>
    </location>
</feature>
<evidence type="ECO:0000256" key="4">
    <source>
        <dbReference type="ARBA" id="ARBA00022741"/>
    </source>
</evidence>
<dbReference type="Gene3D" id="3.30.930.10">
    <property type="entry name" value="Bira Bifunctional Protein, Domain 2"/>
    <property type="match status" value="2"/>
</dbReference>
<feature type="domain" description="Aminoacyl-transfer RNA synthetases class-II family profile" evidence="10">
    <location>
        <begin position="15"/>
        <end position="401"/>
    </location>
</feature>
<dbReference type="Proteomes" id="UP000095023">
    <property type="component" value="Unassembled WGS sequence"/>
</dbReference>
<comment type="catalytic activity">
    <reaction evidence="9">
        <text>tRNA(Pro) + L-proline + ATP = L-prolyl-tRNA(Pro) + AMP + diphosphate</text>
        <dbReference type="Rhea" id="RHEA:14305"/>
        <dbReference type="Rhea" id="RHEA-COMP:9700"/>
        <dbReference type="Rhea" id="RHEA-COMP:9702"/>
        <dbReference type="ChEBI" id="CHEBI:30616"/>
        <dbReference type="ChEBI" id="CHEBI:33019"/>
        <dbReference type="ChEBI" id="CHEBI:60039"/>
        <dbReference type="ChEBI" id="CHEBI:78442"/>
        <dbReference type="ChEBI" id="CHEBI:78532"/>
        <dbReference type="ChEBI" id="CHEBI:456215"/>
        <dbReference type="EC" id="6.1.1.15"/>
    </reaction>
</comment>
<dbReference type="SUPFAM" id="SSF52954">
    <property type="entry name" value="Class II aaRS ABD-related"/>
    <property type="match status" value="1"/>
</dbReference>
<keyword evidence="5" id="KW-0067">ATP-binding</keyword>
<evidence type="ECO:0000256" key="5">
    <source>
        <dbReference type="ARBA" id="ARBA00022840"/>
    </source>
</evidence>
<dbReference type="InterPro" id="IPR004154">
    <property type="entry name" value="Anticodon-bd"/>
</dbReference>
<keyword evidence="4" id="KW-0547">Nucleotide-binding</keyword>
<dbReference type="InterPro" id="IPR050062">
    <property type="entry name" value="Pro-tRNA_synthetase"/>
</dbReference>
<keyword evidence="12" id="KW-1185">Reference proteome</keyword>
<dbReference type="Gene3D" id="3.40.50.800">
    <property type="entry name" value="Anticodon-binding domain"/>
    <property type="match status" value="1"/>
</dbReference>
<dbReference type="AlphaFoldDB" id="A0A1E4TCI9"/>
<evidence type="ECO:0000313" key="11">
    <source>
        <dbReference type="EMBL" id="ODV89475.1"/>
    </source>
</evidence>
<keyword evidence="7" id="KW-0030">Aminoacyl-tRNA synthetase</keyword>
<evidence type="ECO:0000259" key="10">
    <source>
        <dbReference type="PROSITE" id="PS50862"/>
    </source>
</evidence>
<dbReference type="EC" id="6.1.1.15" evidence="2"/>
<dbReference type="Pfam" id="PF03129">
    <property type="entry name" value="HGTP_anticodon"/>
    <property type="match status" value="1"/>
</dbReference>
<keyword evidence="6" id="KW-0648">Protein biosynthesis</keyword>
<dbReference type="InterPro" id="IPR036621">
    <property type="entry name" value="Anticodon-bd_dom_sf"/>
</dbReference>
<evidence type="ECO:0000256" key="7">
    <source>
        <dbReference type="ARBA" id="ARBA00023146"/>
    </source>
</evidence>
<evidence type="ECO:0000313" key="12">
    <source>
        <dbReference type="Proteomes" id="UP000095023"/>
    </source>
</evidence>
<dbReference type="PRINTS" id="PR01046">
    <property type="entry name" value="TRNASYNTHPRO"/>
</dbReference>
<dbReference type="PROSITE" id="PS50862">
    <property type="entry name" value="AA_TRNA_LIGASE_II"/>
    <property type="match status" value="1"/>
</dbReference>
<name>A0A1E4TCI9_9ASCO</name>
<dbReference type="PANTHER" id="PTHR42753">
    <property type="entry name" value="MITOCHONDRIAL RIBOSOME PROTEIN L39/PROLYL-TRNA LIGASE FAMILY MEMBER"/>
    <property type="match status" value="1"/>
</dbReference>
<dbReference type="GO" id="GO:0005524">
    <property type="term" value="F:ATP binding"/>
    <property type="evidence" value="ECO:0007669"/>
    <property type="project" value="UniProtKB-KW"/>
</dbReference>
<evidence type="ECO:0000256" key="1">
    <source>
        <dbReference type="ARBA" id="ARBA00008226"/>
    </source>
</evidence>
<dbReference type="GO" id="GO:0006433">
    <property type="term" value="P:prolyl-tRNA aminoacylation"/>
    <property type="evidence" value="ECO:0007669"/>
    <property type="project" value="InterPro"/>
</dbReference>
<dbReference type="InterPro" id="IPR002316">
    <property type="entry name" value="Pro-tRNA-ligase_IIa"/>
</dbReference>
<accession>A0A1E4TCI9</accession>
<dbReference type="PANTHER" id="PTHR42753:SF2">
    <property type="entry name" value="PROLINE--TRNA LIGASE"/>
    <property type="match status" value="1"/>
</dbReference>